<dbReference type="PANTHER" id="PTHR35849">
    <property type="entry name" value="BLR2341 PROTEIN"/>
    <property type="match status" value="1"/>
</dbReference>
<name>A0A370X0N3_9GAMM</name>
<dbReference type="PANTHER" id="PTHR35849:SF2">
    <property type="entry name" value="BLR2341 PROTEIN"/>
    <property type="match status" value="1"/>
</dbReference>
<dbReference type="InterPro" id="IPR058548">
    <property type="entry name" value="MlaB-like_STAS"/>
</dbReference>
<proteinExistence type="predicted"/>
<dbReference type="Gene3D" id="3.30.750.24">
    <property type="entry name" value="STAS domain"/>
    <property type="match status" value="1"/>
</dbReference>
<comment type="caution">
    <text evidence="2">The sequence shown here is derived from an EMBL/GenBank/DDBJ whole genome shotgun (WGS) entry which is preliminary data.</text>
</comment>
<feature type="domain" description="STAS" evidence="1">
    <location>
        <begin position="5"/>
        <end position="107"/>
    </location>
</feature>
<dbReference type="InterPro" id="IPR036513">
    <property type="entry name" value="STAS_dom_sf"/>
</dbReference>
<dbReference type="EMBL" id="QRBF01000006">
    <property type="protein sequence ID" value="RDS81827.1"/>
    <property type="molecule type" value="Genomic_DNA"/>
</dbReference>
<evidence type="ECO:0000313" key="2">
    <source>
        <dbReference type="EMBL" id="RDS81827.1"/>
    </source>
</evidence>
<dbReference type="SUPFAM" id="SSF52091">
    <property type="entry name" value="SpoIIaa-like"/>
    <property type="match status" value="1"/>
</dbReference>
<dbReference type="Pfam" id="PF13466">
    <property type="entry name" value="STAS_2"/>
    <property type="match status" value="1"/>
</dbReference>
<dbReference type="OrthoDB" id="6199434at2"/>
<sequence>MASKTKPDATTTKSEARIGIPADCRIADVGDLHRQLREAVDAPQIVLDGAAVERVDTAALQLLVVFQREVAKRGKQMNWAGVSAPLHDAASQLGLAQTLALPAKQPA</sequence>
<accession>A0A370X0N3</accession>
<reference evidence="2 3" key="1">
    <citation type="submission" date="2018-07" db="EMBL/GenBank/DDBJ databases">
        <title>Dyella monticola sp. nov. and Dyella psychrodurans sp. nov. isolated from monsoon evergreen broad-leaved forest soil of Dinghu Mountain, China.</title>
        <authorList>
            <person name="Gao Z."/>
            <person name="Qiu L."/>
        </authorList>
    </citation>
    <scope>NUCLEOTIDE SEQUENCE [LARGE SCALE GENOMIC DNA]</scope>
    <source>
        <strain evidence="2 3">4MSK11</strain>
    </source>
</reference>
<protein>
    <submittedName>
        <fullName evidence="2">STAS domain-containing protein</fullName>
    </submittedName>
</protein>
<dbReference type="Proteomes" id="UP000255334">
    <property type="component" value="Unassembled WGS sequence"/>
</dbReference>
<evidence type="ECO:0000259" key="1">
    <source>
        <dbReference type="PROSITE" id="PS50801"/>
    </source>
</evidence>
<dbReference type="InterPro" id="IPR002645">
    <property type="entry name" value="STAS_dom"/>
</dbReference>
<gene>
    <name evidence="2" type="ORF">DWU99_15495</name>
</gene>
<keyword evidence="3" id="KW-1185">Reference proteome</keyword>
<dbReference type="InterPro" id="IPR052746">
    <property type="entry name" value="MlaB_ABC_Transporter"/>
</dbReference>
<organism evidence="2 3">
    <name type="scientific">Dyella psychrodurans</name>
    <dbReference type="NCBI Taxonomy" id="1927960"/>
    <lineage>
        <taxon>Bacteria</taxon>
        <taxon>Pseudomonadati</taxon>
        <taxon>Pseudomonadota</taxon>
        <taxon>Gammaproteobacteria</taxon>
        <taxon>Lysobacterales</taxon>
        <taxon>Rhodanobacteraceae</taxon>
        <taxon>Dyella</taxon>
    </lineage>
</organism>
<dbReference type="RefSeq" id="WP_115478983.1">
    <property type="nucleotide sequence ID" value="NZ_QRBF01000006.1"/>
</dbReference>
<evidence type="ECO:0000313" key="3">
    <source>
        <dbReference type="Proteomes" id="UP000255334"/>
    </source>
</evidence>
<dbReference type="AlphaFoldDB" id="A0A370X0N3"/>
<dbReference type="PROSITE" id="PS50801">
    <property type="entry name" value="STAS"/>
    <property type="match status" value="1"/>
</dbReference>